<keyword evidence="2 4" id="KW-0810">Translation regulation</keyword>
<dbReference type="NCBIfam" id="TIGR00202">
    <property type="entry name" value="csrA"/>
    <property type="match status" value="1"/>
</dbReference>
<dbReference type="GO" id="GO:0005829">
    <property type="term" value="C:cytosol"/>
    <property type="evidence" value="ECO:0007669"/>
    <property type="project" value="TreeGrafter"/>
</dbReference>
<evidence type="ECO:0000256" key="4">
    <source>
        <dbReference type="HAMAP-Rule" id="MF_00167"/>
    </source>
</evidence>
<evidence type="ECO:0000256" key="2">
    <source>
        <dbReference type="ARBA" id="ARBA00022845"/>
    </source>
</evidence>
<proteinExistence type="inferred from homology"/>
<evidence type="ECO:0000256" key="3">
    <source>
        <dbReference type="ARBA" id="ARBA00022884"/>
    </source>
</evidence>
<dbReference type="GO" id="GO:0045947">
    <property type="term" value="P:negative regulation of translational initiation"/>
    <property type="evidence" value="ECO:0007669"/>
    <property type="project" value="UniProtKB-UniRule"/>
</dbReference>
<protein>
    <recommendedName>
        <fullName evidence="4">Translational regulator CsrA</fullName>
    </recommendedName>
</protein>
<comment type="subcellular location">
    <subcellularLocation>
        <location evidence="4">Cytoplasm</location>
    </subcellularLocation>
</comment>
<organism evidence="5">
    <name type="scientific">Campylobacter sp. CCS1377</name>
    <dbReference type="NCBI Taxonomy" id="3158229"/>
    <lineage>
        <taxon>Bacteria</taxon>
        <taxon>Pseudomonadati</taxon>
        <taxon>Campylobacterota</taxon>
        <taxon>Epsilonproteobacteria</taxon>
        <taxon>Campylobacterales</taxon>
        <taxon>Campylobacteraceae</taxon>
        <taxon>Campylobacter</taxon>
    </lineage>
</organism>
<keyword evidence="4" id="KW-0678">Repressor</keyword>
<dbReference type="Gene3D" id="2.60.40.4380">
    <property type="entry name" value="Translational regulator CsrA"/>
    <property type="match status" value="1"/>
</dbReference>
<dbReference type="GO" id="GO:0048027">
    <property type="term" value="F:mRNA 5'-UTR binding"/>
    <property type="evidence" value="ECO:0007669"/>
    <property type="project" value="UniProtKB-UniRule"/>
</dbReference>
<dbReference type="InterPro" id="IPR036107">
    <property type="entry name" value="CsrA_sf"/>
</dbReference>
<dbReference type="Pfam" id="PF02599">
    <property type="entry name" value="CsrA"/>
    <property type="match status" value="1"/>
</dbReference>
<keyword evidence="3 4" id="KW-0694">RNA-binding</keyword>
<dbReference type="RefSeq" id="WP_134237650.1">
    <property type="nucleotide sequence ID" value="NZ_CP155620.1"/>
</dbReference>
<dbReference type="GO" id="GO:1902208">
    <property type="term" value="P:regulation of bacterial-type flagellum assembly"/>
    <property type="evidence" value="ECO:0007669"/>
    <property type="project" value="UniProtKB-UniRule"/>
</dbReference>
<comment type="function">
    <text evidence="4">A translational regulator that binds mRNA to regulate translation initiation and/or mRNA stability. Usually binds in the 5'-UTR at or near the Shine-Dalgarno sequence preventing ribosome-binding, thus repressing translation. Its main target seems to be the major flagellin gene, while its function is anatagonized by FliW.</text>
</comment>
<dbReference type="InterPro" id="IPR003751">
    <property type="entry name" value="CsrA"/>
</dbReference>
<keyword evidence="4" id="KW-1005">Bacterial flagellum biogenesis</keyword>
<evidence type="ECO:0000256" key="1">
    <source>
        <dbReference type="ARBA" id="ARBA00022490"/>
    </source>
</evidence>
<comment type="similarity">
    <text evidence="4">Belongs to the CsrA/RsmA family.</text>
</comment>
<reference evidence="5" key="1">
    <citation type="submission" date="2024-05" db="EMBL/GenBank/DDBJ databases">
        <title>Campylobacter coli isolated from environmental waters in Slovenia.</title>
        <authorList>
            <person name="Zautner A.E."/>
            <person name="Bunk B."/>
            <person name="Riedel T."/>
            <person name="Sproeer C."/>
        </authorList>
    </citation>
    <scope>NUCLEOTIDE SEQUENCE</scope>
    <source>
        <strain evidence="5">CCS1377</strain>
    </source>
</reference>
<name>A0AAU7E7V9_9BACT</name>
<dbReference type="PANTHER" id="PTHR34984">
    <property type="entry name" value="CARBON STORAGE REGULATOR"/>
    <property type="match status" value="1"/>
</dbReference>
<dbReference type="GO" id="GO:0006109">
    <property type="term" value="P:regulation of carbohydrate metabolic process"/>
    <property type="evidence" value="ECO:0007669"/>
    <property type="project" value="InterPro"/>
</dbReference>
<dbReference type="GO" id="GO:0044781">
    <property type="term" value="P:bacterial-type flagellum organization"/>
    <property type="evidence" value="ECO:0007669"/>
    <property type="project" value="UniProtKB-KW"/>
</dbReference>
<dbReference type="SUPFAM" id="SSF117130">
    <property type="entry name" value="CsrA-like"/>
    <property type="match status" value="1"/>
</dbReference>
<gene>
    <name evidence="4 5" type="primary">csrA</name>
    <name evidence="5" type="ORF">AAH949_01700</name>
</gene>
<evidence type="ECO:0000313" key="5">
    <source>
        <dbReference type="EMBL" id="XBJ29574.1"/>
    </source>
</evidence>
<dbReference type="GO" id="GO:0006402">
    <property type="term" value="P:mRNA catabolic process"/>
    <property type="evidence" value="ECO:0007669"/>
    <property type="project" value="InterPro"/>
</dbReference>
<dbReference type="AlphaFoldDB" id="A0AAU7E7V9"/>
<dbReference type="EMBL" id="CP155620">
    <property type="protein sequence ID" value="XBJ29574.1"/>
    <property type="molecule type" value="Genomic_DNA"/>
</dbReference>
<sequence length="76" mass="8558">MLILSRKENESIKIGENIEIKIIQTGKGYTKIGIEAPKSLMVLRKELLDQIKDENLHSIANVDDAKISNLGKKLKQ</sequence>
<accession>A0AAU7E7V9</accession>
<comment type="subunit">
    <text evidence="4">Homodimer; the beta-strands of each monomer intercalate to form a hydrophobic core, while the alpha-helices form wings that extend away from the core.</text>
</comment>
<dbReference type="HAMAP" id="MF_00167">
    <property type="entry name" value="CsrA"/>
    <property type="match status" value="1"/>
</dbReference>
<dbReference type="PANTHER" id="PTHR34984:SF1">
    <property type="entry name" value="CARBON STORAGE REGULATOR"/>
    <property type="match status" value="1"/>
</dbReference>
<keyword evidence="1 4" id="KW-0963">Cytoplasm</keyword>